<evidence type="ECO:0000256" key="4">
    <source>
        <dbReference type="ARBA" id="ARBA00023125"/>
    </source>
</evidence>
<dbReference type="InterPro" id="IPR036390">
    <property type="entry name" value="WH_DNA-bd_sf"/>
</dbReference>
<dbReference type="InterPro" id="IPR015421">
    <property type="entry name" value="PyrdxlP-dep_Trfase_major"/>
</dbReference>
<dbReference type="AlphaFoldDB" id="A0A286BU39"/>
<dbReference type="Gene3D" id="3.40.640.10">
    <property type="entry name" value="Type I PLP-dependent aspartate aminotransferase-like (Major domain)"/>
    <property type="match status" value="1"/>
</dbReference>
<evidence type="ECO:0000256" key="3">
    <source>
        <dbReference type="ARBA" id="ARBA00023015"/>
    </source>
</evidence>
<dbReference type="Proteomes" id="UP000219271">
    <property type="component" value="Unassembled WGS sequence"/>
</dbReference>
<evidence type="ECO:0000313" key="7">
    <source>
        <dbReference type="EMBL" id="SOD37663.1"/>
    </source>
</evidence>
<dbReference type="CDD" id="cd00609">
    <property type="entry name" value="AAT_like"/>
    <property type="match status" value="1"/>
</dbReference>
<keyword evidence="4" id="KW-0238">DNA-binding</keyword>
<protein>
    <submittedName>
        <fullName evidence="7">Transcriptional regulator, GntR family</fullName>
    </submittedName>
</protein>
<dbReference type="InterPro" id="IPR015422">
    <property type="entry name" value="PyrdxlP-dep_Trfase_small"/>
</dbReference>
<dbReference type="InterPro" id="IPR015424">
    <property type="entry name" value="PyrdxlP-dep_Trfase"/>
</dbReference>
<evidence type="ECO:0000313" key="8">
    <source>
        <dbReference type="Proteomes" id="UP000219271"/>
    </source>
</evidence>
<dbReference type="Pfam" id="PF00392">
    <property type="entry name" value="GntR"/>
    <property type="match status" value="1"/>
</dbReference>
<dbReference type="SUPFAM" id="SSF53383">
    <property type="entry name" value="PLP-dependent transferases"/>
    <property type="match status" value="1"/>
</dbReference>
<proteinExistence type="inferred from homology"/>
<dbReference type="InterPro" id="IPR000524">
    <property type="entry name" value="Tscrpt_reg_HTH_GntR"/>
</dbReference>
<evidence type="ECO:0000256" key="5">
    <source>
        <dbReference type="ARBA" id="ARBA00023163"/>
    </source>
</evidence>
<organism evidence="7 8">
    <name type="scientific">Candidatus Pantoea floridensis</name>
    <dbReference type="NCBI Taxonomy" id="1938870"/>
    <lineage>
        <taxon>Bacteria</taxon>
        <taxon>Pseudomonadati</taxon>
        <taxon>Pseudomonadota</taxon>
        <taxon>Gammaproteobacteria</taxon>
        <taxon>Enterobacterales</taxon>
        <taxon>Erwiniaceae</taxon>
        <taxon>Pantoea</taxon>
    </lineage>
</organism>
<dbReference type="SUPFAM" id="SSF46785">
    <property type="entry name" value="Winged helix' DNA-binding domain"/>
    <property type="match status" value="1"/>
</dbReference>
<dbReference type="Gene3D" id="3.90.1150.10">
    <property type="entry name" value="Aspartate Aminotransferase, domain 1"/>
    <property type="match status" value="1"/>
</dbReference>
<dbReference type="EMBL" id="OCMY01000001">
    <property type="protein sequence ID" value="SOD37663.1"/>
    <property type="molecule type" value="Genomic_DNA"/>
</dbReference>
<feature type="domain" description="HTH gntR-type" evidence="6">
    <location>
        <begin position="37"/>
        <end position="105"/>
    </location>
</feature>
<dbReference type="PANTHER" id="PTHR46577">
    <property type="entry name" value="HTH-TYPE TRANSCRIPTIONAL REGULATORY PROTEIN GABR"/>
    <property type="match status" value="1"/>
</dbReference>
<dbReference type="SMART" id="SM00345">
    <property type="entry name" value="HTH_GNTR"/>
    <property type="match status" value="1"/>
</dbReference>
<dbReference type="PANTHER" id="PTHR46577:SF2">
    <property type="entry name" value="TRANSCRIPTIONAL REGULATORY PROTEIN"/>
    <property type="match status" value="1"/>
</dbReference>
<dbReference type="InterPro" id="IPR051446">
    <property type="entry name" value="HTH_trans_reg/aminotransferase"/>
</dbReference>
<dbReference type="GO" id="GO:0030170">
    <property type="term" value="F:pyridoxal phosphate binding"/>
    <property type="evidence" value="ECO:0007669"/>
    <property type="project" value="InterPro"/>
</dbReference>
<comment type="similarity">
    <text evidence="1">In the C-terminal section; belongs to the class-I pyridoxal-phosphate-dependent aminotransferase family.</text>
</comment>
<gene>
    <name evidence="7" type="ORF">SAMN06273570_2032</name>
</gene>
<evidence type="ECO:0000259" key="6">
    <source>
        <dbReference type="PROSITE" id="PS50949"/>
    </source>
</evidence>
<dbReference type="GO" id="GO:0003700">
    <property type="term" value="F:DNA-binding transcription factor activity"/>
    <property type="evidence" value="ECO:0007669"/>
    <property type="project" value="InterPro"/>
</dbReference>
<dbReference type="GO" id="GO:0003677">
    <property type="term" value="F:DNA binding"/>
    <property type="evidence" value="ECO:0007669"/>
    <property type="project" value="UniProtKB-KW"/>
</dbReference>
<accession>A0A286BU39</accession>
<sequence>METETQNYYCNGYSCLKTELYPSRAEAFVSLPLSSGQTLYQQLVDSFAESIHQGTLKPGKRLPAIRRVAQSHQVSINTVLNAWQILEDRGLIESRPQSGYYVRGVLPAVTRPVKPLAAKINDPSSQKLALIEQVFAAQNNPEYTNISLACPQDGTFYPAARIGRITASILRQNPNIIGRYALPPGSERLREEIARRALHNGINLPPQEITLTHGCMEALQLALRAVTKPGDCIGLESPTYFFLFPLLASLGLKALEIPTDPQQGLSLDALEMLLQEKRIQAVIAMPGAQNPLGYVMPLEHKKRLAKLVNTYHVPLLEDGLYDELQFEWPLSPPVKAFDSDGWVIYCTSFTKTVAPDFRIGWTAAGRFHERIAQLKAVSSMAESRLLSETLAEFLASGGYDHHLRTLRRRYAANLDAARGMLARHFPQGTRATLPRGGFVFWVELPGKVDTVEMFHRLLQEQICVTPGALYSLSNRYTHALRLSCCYPFDERYTWALQRTGALACEMTGLAPGQDQGLPLRPQVV</sequence>
<reference evidence="8" key="1">
    <citation type="submission" date="2017-09" db="EMBL/GenBank/DDBJ databases">
        <authorList>
            <person name="Varghese N."/>
            <person name="Submissions S."/>
        </authorList>
    </citation>
    <scope>NUCLEOTIDE SEQUENCE [LARGE SCALE GENOMIC DNA]</scope>
    <source>
        <strain evidence="8">JKS000234</strain>
    </source>
</reference>
<evidence type="ECO:0000256" key="2">
    <source>
        <dbReference type="ARBA" id="ARBA00022898"/>
    </source>
</evidence>
<dbReference type="CDD" id="cd07377">
    <property type="entry name" value="WHTH_GntR"/>
    <property type="match status" value="1"/>
</dbReference>
<dbReference type="Gene3D" id="1.10.10.10">
    <property type="entry name" value="Winged helix-like DNA-binding domain superfamily/Winged helix DNA-binding domain"/>
    <property type="match status" value="1"/>
</dbReference>
<dbReference type="InterPro" id="IPR036388">
    <property type="entry name" value="WH-like_DNA-bd_sf"/>
</dbReference>
<dbReference type="PROSITE" id="PS50949">
    <property type="entry name" value="HTH_GNTR"/>
    <property type="match status" value="1"/>
</dbReference>
<evidence type="ECO:0000256" key="1">
    <source>
        <dbReference type="ARBA" id="ARBA00005384"/>
    </source>
</evidence>
<keyword evidence="2" id="KW-0663">Pyridoxal phosphate</keyword>
<keyword evidence="3" id="KW-0805">Transcription regulation</keyword>
<keyword evidence="8" id="KW-1185">Reference proteome</keyword>
<dbReference type="InterPro" id="IPR004839">
    <property type="entry name" value="Aminotransferase_I/II_large"/>
</dbReference>
<keyword evidence="5" id="KW-0804">Transcription</keyword>
<name>A0A286BU39_9GAMM</name>
<dbReference type="Pfam" id="PF00155">
    <property type="entry name" value="Aminotran_1_2"/>
    <property type="match status" value="1"/>
</dbReference>